<accession>A0A6I5N2N1</accession>
<feature type="region of interest" description="Disordered" evidence="1">
    <location>
        <begin position="217"/>
        <end position="245"/>
    </location>
</feature>
<dbReference type="Proteomes" id="UP000469292">
    <property type="component" value="Unassembled WGS sequence"/>
</dbReference>
<reference evidence="2 3" key="1">
    <citation type="submission" date="2019-09" db="EMBL/GenBank/DDBJ databases">
        <title>Phylogenetic characterization of a novel taxon of the genus Bifidobacterium: Bifidobacterium choloepi sp. nov.</title>
        <authorList>
            <person name="Modesto M."/>
            <person name="Satti M."/>
        </authorList>
    </citation>
    <scope>NUCLEOTIDE SEQUENCE [LARGE SCALE GENOMIC DNA]</scope>
    <source>
        <strain evidence="2 3">BRDM6</strain>
    </source>
</reference>
<proteinExistence type="predicted"/>
<dbReference type="EMBL" id="VYSG01000003">
    <property type="protein sequence ID" value="NEG70435.1"/>
    <property type="molecule type" value="Genomic_DNA"/>
</dbReference>
<dbReference type="AlphaFoldDB" id="A0A6I5N2N1"/>
<gene>
    <name evidence="2" type="ORF">F6S87_07475</name>
</gene>
<evidence type="ECO:0000313" key="3">
    <source>
        <dbReference type="Proteomes" id="UP000469292"/>
    </source>
</evidence>
<sequence length="245" mass="26870">MAFAQEDYARFRSMLRFFVAQAEKNARNGAAEQPAVYPDVDGDFCSHYGIEPTLFSYPDGLEYGVHFEFRKHFDTPNSTYLNVFNSWVAIEPQFAGEGTTRTVTALTGMLRSDAGFGGYRKDLDDSEVEAGVTEALATEHGGTAASVRRGEANAAKEETTLAEAVDEKLPESISFSVADLGLDDADDAAPSEALVCLIDQQADLVELHRTRKLARRHLEQRDVKPRDRARVAEDEAEAAAKDAGK</sequence>
<name>A0A6I5N2N1_9BIFI</name>
<keyword evidence="3" id="KW-1185">Reference proteome</keyword>
<dbReference type="RefSeq" id="WP_163228019.1">
    <property type="nucleotide sequence ID" value="NZ_VYSG01000003.1"/>
</dbReference>
<evidence type="ECO:0000313" key="2">
    <source>
        <dbReference type="EMBL" id="NEG70435.1"/>
    </source>
</evidence>
<comment type="caution">
    <text evidence="2">The sequence shown here is derived from an EMBL/GenBank/DDBJ whole genome shotgun (WGS) entry which is preliminary data.</text>
</comment>
<evidence type="ECO:0000256" key="1">
    <source>
        <dbReference type="SAM" id="MobiDB-lite"/>
    </source>
</evidence>
<protein>
    <submittedName>
        <fullName evidence="2">Uncharacterized protein</fullName>
    </submittedName>
</protein>
<organism evidence="2 3">
    <name type="scientific">Bifidobacterium choloepi</name>
    <dbReference type="NCBI Taxonomy" id="2614131"/>
    <lineage>
        <taxon>Bacteria</taxon>
        <taxon>Bacillati</taxon>
        <taxon>Actinomycetota</taxon>
        <taxon>Actinomycetes</taxon>
        <taxon>Bifidobacteriales</taxon>
        <taxon>Bifidobacteriaceae</taxon>
        <taxon>Bifidobacterium</taxon>
    </lineage>
</organism>